<dbReference type="InterPro" id="IPR052738">
    <property type="entry name" value="ABC-Tungstate_binding"/>
</dbReference>
<evidence type="ECO:0000313" key="4">
    <source>
        <dbReference type="Proteomes" id="UP000035068"/>
    </source>
</evidence>
<comment type="caution">
    <text evidence="3">The sequence shown here is derived from an EMBL/GenBank/DDBJ whole genome shotgun (WGS) entry which is preliminary data.</text>
</comment>
<dbReference type="Gene3D" id="3.40.190.10">
    <property type="entry name" value="Periplasmic binding protein-like II"/>
    <property type="match status" value="2"/>
</dbReference>
<keyword evidence="1" id="KW-0732">Signal</keyword>
<feature type="chain" id="PRO_5002150063" evidence="1">
    <location>
        <begin position="26"/>
        <end position="269"/>
    </location>
</feature>
<proteinExistence type="predicted"/>
<dbReference type="InterPro" id="IPR024370">
    <property type="entry name" value="PBP_domain"/>
</dbReference>
<feature type="domain" description="PBP" evidence="2">
    <location>
        <begin position="27"/>
        <end position="249"/>
    </location>
</feature>
<accession>A0A0C2HYB3</accession>
<reference evidence="3 4" key="1">
    <citation type="submission" date="2014-12" db="EMBL/GenBank/DDBJ databases">
        <title>Genomes of Geoalkalibacter ferrihydriticus and Geoalkalibacter subterraneus, two haloalkaliphilic metal-reducing members of the Geobacteraceae.</title>
        <authorList>
            <person name="Badalamenti J.P."/>
            <person name="Torres C.I."/>
            <person name="Krajmalnik-Brown R."/>
            <person name="Bond D.R."/>
        </authorList>
    </citation>
    <scope>NUCLEOTIDE SEQUENCE [LARGE SCALE GENOMIC DNA]</scope>
    <source>
        <strain evidence="3 4">DSM 17813</strain>
    </source>
</reference>
<dbReference type="PANTHER" id="PTHR37945:SF1">
    <property type="entry name" value="EXTRACELLULAR TUNGSTATE BINDING PROTEIN"/>
    <property type="match status" value="1"/>
</dbReference>
<organism evidence="3 4">
    <name type="scientific">Geoalkalibacter ferrihydriticus DSM 17813</name>
    <dbReference type="NCBI Taxonomy" id="1121915"/>
    <lineage>
        <taxon>Bacteria</taxon>
        <taxon>Pseudomonadati</taxon>
        <taxon>Thermodesulfobacteriota</taxon>
        <taxon>Desulfuromonadia</taxon>
        <taxon>Desulfuromonadales</taxon>
        <taxon>Geoalkalibacteraceae</taxon>
        <taxon>Geoalkalibacter</taxon>
    </lineage>
</organism>
<dbReference type="RefSeq" id="WP_040096105.1">
    <property type="nucleotide sequence ID" value="NZ_JWJD01000001.1"/>
</dbReference>
<dbReference type="Proteomes" id="UP000035068">
    <property type="component" value="Unassembled WGS sequence"/>
</dbReference>
<keyword evidence="4" id="KW-1185">Reference proteome</keyword>
<protein>
    <submittedName>
        <fullName evidence="3">Tungsten ABC transporter substrate-binding protein</fullName>
    </submittedName>
</protein>
<evidence type="ECO:0000259" key="2">
    <source>
        <dbReference type="Pfam" id="PF12849"/>
    </source>
</evidence>
<dbReference type="PANTHER" id="PTHR37945">
    <property type="entry name" value="EXTRACELLULAR TUNGSTATE BINDING PROTEIN"/>
    <property type="match status" value="1"/>
</dbReference>
<name>A0A0C2HYB3_9BACT</name>
<sequence>MKRWVAYFLLTLACLPTLSPTFAQAKQRLVLATTTSTQNSGLLEVLLPPFEQKNNARVAVIAVGTGQALRLGEAGDADVLMVHARAREEAFVAAGYGLKRHELMYNDFVILGPPTDPAGVRGMKDATAALARIAASGARFISRADQSGTHVMEMDLWQQAGVKPKGRWYIEAGRGMGEVIHMATELSAYALADRGTYLAYLGKTDLVVACEGDARLFNPYGVIAVNPARHPHVKIELAEKFIAYLFSDEAQSLIKGLERNQQQLFFTYP</sequence>
<evidence type="ECO:0000256" key="1">
    <source>
        <dbReference type="SAM" id="SignalP"/>
    </source>
</evidence>
<gene>
    <name evidence="3" type="ORF">GFER_03535</name>
</gene>
<dbReference type="EMBL" id="JWJD01000001">
    <property type="protein sequence ID" value="KIH77737.1"/>
    <property type="molecule type" value="Genomic_DNA"/>
</dbReference>
<feature type="signal peptide" evidence="1">
    <location>
        <begin position="1"/>
        <end position="25"/>
    </location>
</feature>
<evidence type="ECO:0000313" key="3">
    <source>
        <dbReference type="EMBL" id="KIH77737.1"/>
    </source>
</evidence>
<dbReference type="SUPFAM" id="SSF53850">
    <property type="entry name" value="Periplasmic binding protein-like II"/>
    <property type="match status" value="1"/>
</dbReference>
<dbReference type="Pfam" id="PF12849">
    <property type="entry name" value="PBP_like_2"/>
    <property type="match status" value="1"/>
</dbReference>
<dbReference type="AlphaFoldDB" id="A0A0C2HYB3"/>